<dbReference type="InterPro" id="IPR011993">
    <property type="entry name" value="PH-like_dom_sf"/>
</dbReference>
<comment type="similarity">
    <text evidence="3">Belongs to the pICln (TC 1.A.47) family.</text>
</comment>
<evidence type="ECO:0000256" key="6">
    <source>
        <dbReference type="ARBA" id="ARBA00023242"/>
    </source>
</evidence>
<protein>
    <recommendedName>
        <fullName evidence="4">Methylosome subunit pICln</fullName>
    </recommendedName>
</protein>
<gene>
    <name evidence="9" type="ORF">BaRGS_00019433</name>
</gene>
<keyword evidence="10" id="KW-1185">Reference proteome</keyword>
<dbReference type="AlphaFoldDB" id="A0ABD0KRF7"/>
<feature type="compositionally biased region" description="Polar residues" evidence="8">
    <location>
        <begin position="192"/>
        <end position="201"/>
    </location>
</feature>
<sequence>MVFLSNFPLPTEGIRHQQVNTTVDIDGKDFGNGTLYISESSVAWQKESDGLGFSLLYPGISLHAISRDLTAFPHECLYLMIDGKLPVTEIRFIPSDKAALEAMYSAMSACQALHPDPEDVDSEDDGEFDDYEEEEEGAEHGGNGVYHGEDGLAHLTAVGRSRMAHMEAMLEMGQGDAQRTTNGRHRPVILTGDSSAPSSEQPMDVGQFQDAEEME</sequence>
<dbReference type="Pfam" id="PF03517">
    <property type="entry name" value="Voldacs"/>
    <property type="match status" value="2"/>
</dbReference>
<feature type="region of interest" description="Disordered" evidence="8">
    <location>
        <begin position="114"/>
        <end position="149"/>
    </location>
</feature>
<dbReference type="EMBL" id="JACVVK020000139">
    <property type="protein sequence ID" value="KAK7489325.1"/>
    <property type="molecule type" value="Genomic_DNA"/>
</dbReference>
<evidence type="ECO:0000313" key="10">
    <source>
        <dbReference type="Proteomes" id="UP001519460"/>
    </source>
</evidence>
<keyword evidence="5" id="KW-0963">Cytoplasm</keyword>
<comment type="subcellular location">
    <subcellularLocation>
        <location evidence="2">Cytoplasm</location>
    </subcellularLocation>
    <subcellularLocation>
        <location evidence="1">Nucleus</location>
    </subcellularLocation>
</comment>
<dbReference type="Gene3D" id="2.30.29.30">
    <property type="entry name" value="Pleckstrin-homology domain (PH domain)/Phosphotyrosine-binding domain (PTB)"/>
    <property type="match status" value="1"/>
</dbReference>
<accession>A0ABD0KRF7</accession>
<name>A0ABD0KRF7_9CAEN</name>
<dbReference type="Proteomes" id="UP001519460">
    <property type="component" value="Unassembled WGS sequence"/>
</dbReference>
<evidence type="ECO:0000256" key="2">
    <source>
        <dbReference type="ARBA" id="ARBA00004496"/>
    </source>
</evidence>
<feature type="compositionally biased region" description="Acidic residues" evidence="8">
    <location>
        <begin position="118"/>
        <end position="137"/>
    </location>
</feature>
<evidence type="ECO:0000256" key="1">
    <source>
        <dbReference type="ARBA" id="ARBA00004123"/>
    </source>
</evidence>
<dbReference type="GO" id="GO:0005737">
    <property type="term" value="C:cytoplasm"/>
    <property type="evidence" value="ECO:0007669"/>
    <property type="project" value="UniProtKB-SubCell"/>
</dbReference>
<comment type="caution">
    <text evidence="9">The sequence shown here is derived from an EMBL/GenBank/DDBJ whole genome shotgun (WGS) entry which is preliminary data.</text>
</comment>
<keyword evidence="6" id="KW-0539">Nucleus</keyword>
<evidence type="ECO:0000313" key="9">
    <source>
        <dbReference type="EMBL" id="KAK7489325.1"/>
    </source>
</evidence>
<dbReference type="InterPro" id="IPR039924">
    <property type="entry name" value="ICln/Lot5/Saf5"/>
</dbReference>
<proteinExistence type="inferred from homology"/>
<dbReference type="PANTHER" id="PTHR21399">
    <property type="entry name" value="CHLORIDE CONDUCTANCE REGULATORY PROTEIN ICLN"/>
    <property type="match status" value="1"/>
</dbReference>
<dbReference type="InterPro" id="IPR003521">
    <property type="entry name" value="ICln"/>
</dbReference>
<evidence type="ECO:0000256" key="4">
    <source>
        <dbReference type="ARBA" id="ARBA00015653"/>
    </source>
</evidence>
<dbReference type="PANTHER" id="PTHR21399:SF0">
    <property type="entry name" value="METHYLOSOME SUBUNIT PICLN"/>
    <property type="match status" value="1"/>
</dbReference>
<evidence type="ECO:0000256" key="5">
    <source>
        <dbReference type="ARBA" id="ARBA00022490"/>
    </source>
</evidence>
<dbReference type="PRINTS" id="PR01348">
    <property type="entry name" value="ICLNCHANNEL"/>
</dbReference>
<dbReference type="GO" id="GO:0005634">
    <property type="term" value="C:nucleus"/>
    <property type="evidence" value="ECO:0007669"/>
    <property type="project" value="UniProtKB-SubCell"/>
</dbReference>
<reference evidence="9 10" key="1">
    <citation type="journal article" date="2023" name="Sci. Data">
        <title>Genome assembly of the Korean intertidal mud-creeper Batillaria attramentaria.</title>
        <authorList>
            <person name="Patra A.K."/>
            <person name="Ho P.T."/>
            <person name="Jun S."/>
            <person name="Lee S.J."/>
            <person name="Kim Y."/>
            <person name="Won Y.J."/>
        </authorList>
    </citation>
    <scope>NUCLEOTIDE SEQUENCE [LARGE SCALE GENOMIC DNA]</scope>
    <source>
        <strain evidence="9">Wonlab-2016</strain>
    </source>
</reference>
<evidence type="ECO:0000256" key="7">
    <source>
        <dbReference type="ARBA" id="ARBA00045890"/>
    </source>
</evidence>
<feature type="region of interest" description="Disordered" evidence="8">
    <location>
        <begin position="173"/>
        <end position="215"/>
    </location>
</feature>
<evidence type="ECO:0000256" key="8">
    <source>
        <dbReference type="SAM" id="MobiDB-lite"/>
    </source>
</evidence>
<organism evidence="9 10">
    <name type="scientific">Batillaria attramentaria</name>
    <dbReference type="NCBI Taxonomy" id="370345"/>
    <lineage>
        <taxon>Eukaryota</taxon>
        <taxon>Metazoa</taxon>
        <taxon>Spiralia</taxon>
        <taxon>Lophotrochozoa</taxon>
        <taxon>Mollusca</taxon>
        <taxon>Gastropoda</taxon>
        <taxon>Caenogastropoda</taxon>
        <taxon>Sorbeoconcha</taxon>
        <taxon>Cerithioidea</taxon>
        <taxon>Batillariidae</taxon>
        <taxon>Batillaria</taxon>
    </lineage>
</organism>
<comment type="function">
    <text evidence="7">Involved in both the assembly of spliceosomal snRNPs and the methylation of Sm proteins. Chaperone that regulates the assembly of spliceosomal U1, U2, U4 and U5 small nuclear ribonucleoproteins (snRNPs), the building blocks of the spliceosome, and thereby plays an important role in the splicing of cellular pre-mRNAs. Most spliceosomal snRNPs contain a common set of Sm proteins SNRPB, SNRPD1, SNRPD2, SNRPD3, SNRPE, SNRPF and SNRPG that assemble in a heptameric protein ring on the Sm site of the small nuclear RNA to form the core snRNP (Sm core). In the cytosol, the Sm proteins SNRPD1, SNRPD2, SNRPE, SNRPF and SNRPG are trapped in an inactive 6S pICln-Sm complex by the chaperone CLNS1A that controls the assembly of the core snRNP. Dissociation by the SMN complex of CLNS1A from the trapped Sm proteins and their transfer to an SMN-Sm complex triggers the assembly of core snRNPs and their transport to the nucleus.</text>
</comment>
<evidence type="ECO:0000256" key="3">
    <source>
        <dbReference type="ARBA" id="ARBA00007054"/>
    </source>
</evidence>